<proteinExistence type="predicted"/>
<accession>A0A0Q9YHS1</accession>
<organism evidence="1">
    <name type="scientific">Candidatus Berkiella cookevillensis</name>
    <dbReference type="NCBI Taxonomy" id="437022"/>
    <lineage>
        <taxon>Bacteria</taxon>
        <taxon>Pseudomonadati</taxon>
        <taxon>Pseudomonadota</taxon>
        <taxon>Gammaproteobacteria</taxon>
        <taxon>Candidatus Berkiellales</taxon>
        <taxon>Candidatus Berkiellaceae</taxon>
        <taxon>Candidatus Berkiella</taxon>
    </lineage>
</organism>
<dbReference type="AlphaFoldDB" id="A0A0Q9YHS1"/>
<dbReference type="STRING" id="437022.CC99x_00402"/>
<dbReference type="RefSeq" id="WP_057623104.1">
    <property type="nucleotide sequence ID" value="NZ_LKHV02000001.1"/>
</dbReference>
<dbReference type="Proteomes" id="UP000051494">
    <property type="component" value="Unassembled WGS sequence"/>
</dbReference>
<reference evidence="2" key="3">
    <citation type="submission" date="2021-06" db="EMBL/GenBank/DDBJ databases">
        <title>Genomic Description and Analysis of Intracellular Bacteria, Candidatus Berkiella cookevillensis and Candidatus Berkiella aquae.</title>
        <authorList>
            <person name="Kidane D.T."/>
            <person name="Mehari Y.T."/>
            <person name="Rice F.C."/>
            <person name="Arivett B.A."/>
            <person name="Farone A.L."/>
            <person name="Berk S.G."/>
            <person name="Farone M.B."/>
        </authorList>
    </citation>
    <scope>NUCLEOTIDE SEQUENCE</scope>
    <source>
        <strain evidence="2">CC99</strain>
    </source>
</reference>
<evidence type="ECO:0000313" key="2">
    <source>
        <dbReference type="EMBL" id="MCS5708242.1"/>
    </source>
</evidence>
<evidence type="ECO:0000313" key="1">
    <source>
        <dbReference type="EMBL" id="KRG20181.1"/>
    </source>
</evidence>
<comment type="caution">
    <text evidence="1">The sequence shown here is derived from an EMBL/GenBank/DDBJ whole genome shotgun (WGS) entry which is preliminary data.</text>
</comment>
<keyword evidence="3" id="KW-1185">Reference proteome</keyword>
<dbReference type="EMBL" id="LKHV02000001">
    <property type="protein sequence ID" value="MCS5708242.1"/>
    <property type="molecule type" value="Genomic_DNA"/>
</dbReference>
<reference evidence="2" key="2">
    <citation type="journal article" date="2016" name="Genome Announc.">
        <title>Draft Genome Sequences of Two Novel Amoeba-Resistant Intranuclear Bacteria, 'Candidatus Berkiella cookevillensis' and 'Candidatus Berkiella aquae'.</title>
        <authorList>
            <person name="Mehari Y.T."/>
            <person name="Arivett B.A."/>
            <person name="Farone A.L."/>
            <person name="Gunderson J.H."/>
            <person name="Farone M.B."/>
        </authorList>
    </citation>
    <scope>NUCLEOTIDE SEQUENCE</scope>
    <source>
        <strain evidence="2">CC99</strain>
    </source>
</reference>
<protein>
    <submittedName>
        <fullName evidence="1">Uncharacterized protein</fullName>
    </submittedName>
</protein>
<gene>
    <name evidence="1" type="ORF">CC99x_00402</name>
    <name evidence="2" type="ORF">CC99x_004925</name>
</gene>
<evidence type="ECO:0000313" key="3">
    <source>
        <dbReference type="Proteomes" id="UP000051494"/>
    </source>
</evidence>
<sequence>MRDLINNEVVFVSGGNGEELRVSTTDTISHKLVYNEIDPVMPSRVVRFNNSIVEPASAFYNEEDVA</sequence>
<name>A0A0Q9YHS1_9GAMM</name>
<reference evidence="1" key="1">
    <citation type="submission" date="2015-09" db="EMBL/GenBank/DDBJ databases">
        <title>Draft Genome Sequences of Two Novel Amoeba-resistant Intranuclear Bacteria, Candidatus Berkiella cookevillensis and Candidatus Berkiella aquae.</title>
        <authorList>
            <person name="Mehari Y.T."/>
            <person name="Arivett B.A."/>
            <person name="Farone A.L."/>
            <person name="Gunderson J.H."/>
            <person name="Farone M.B."/>
        </authorList>
    </citation>
    <scope>NUCLEOTIDE SEQUENCE [LARGE SCALE GENOMIC DNA]</scope>
    <source>
        <strain evidence="1">CC99</strain>
    </source>
</reference>
<dbReference type="EMBL" id="LKHV01000001">
    <property type="protein sequence ID" value="KRG20181.1"/>
    <property type="molecule type" value="Genomic_DNA"/>
</dbReference>